<organism evidence="1 2">
    <name type="scientific">Beijerinckia indica subsp. indica (strain ATCC 9039 / DSM 1715 / NCIMB 8712)</name>
    <dbReference type="NCBI Taxonomy" id="395963"/>
    <lineage>
        <taxon>Bacteria</taxon>
        <taxon>Pseudomonadati</taxon>
        <taxon>Pseudomonadota</taxon>
        <taxon>Alphaproteobacteria</taxon>
        <taxon>Hyphomicrobiales</taxon>
        <taxon>Beijerinckiaceae</taxon>
        <taxon>Beijerinckia</taxon>
    </lineage>
</organism>
<accession>B2IHU0</accession>
<name>B2IHU0_BEII9</name>
<dbReference type="KEGG" id="bid:Bind_2372"/>
<dbReference type="RefSeq" id="WP_012385336.1">
    <property type="nucleotide sequence ID" value="NC_010581.1"/>
</dbReference>
<protein>
    <submittedName>
        <fullName evidence="1">Uncharacterized protein</fullName>
    </submittedName>
</protein>
<dbReference type="HOGENOM" id="CLU_2647201_0_0_5"/>
<evidence type="ECO:0000313" key="1">
    <source>
        <dbReference type="EMBL" id="ACB95983.1"/>
    </source>
</evidence>
<evidence type="ECO:0000313" key="2">
    <source>
        <dbReference type="Proteomes" id="UP000001695"/>
    </source>
</evidence>
<dbReference type="AlphaFoldDB" id="B2IHU0"/>
<proteinExistence type="predicted"/>
<sequence>MKLHWLPVIGALAFGALGFEDTPANALSINQNVIAQDSALSITEAQWHPRHRCRWVNVRVRGANGRWFWRRVRRCW</sequence>
<gene>
    <name evidence="1" type="ordered locus">Bind_2372</name>
</gene>
<keyword evidence="2" id="KW-1185">Reference proteome</keyword>
<reference evidence="2" key="1">
    <citation type="submission" date="2008-03" db="EMBL/GenBank/DDBJ databases">
        <title>Complete sequence of chromosome of Beijerinckia indica subsp. indica ATCC 9039.</title>
        <authorList>
            <consortium name="US DOE Joint Genome Institute"/>
            <person name="Copeland A."/>
            <person name="Lucas S."/>
            <person name="Lapidus A."/>
            <person name="Glavina del Rio T."/>
            <person name="Dalin E."/>
            <person name="Tice H."/>
            <person name="Bruce D."/>
            <person name="Goodwin L."/>
            <person name="Pitluck S."/>
            <person name="LaButti K."/>
            <person name="Schmutz J."/>
            <person name="Larimer F."/>
            <person name="Land M."/>
            <person name="Hauser L."/>
            <person name="Kyrpides N."/>
            <person name="Mikhailova N."/>
            <person name="Dunfield P.F."/>
            <person name="Dedysh S.N."/>
            <person name="Liesack W."/>
            <person name="Saw J.H."/>
            <person name="Alam M."/>
            <person name="Chen Y."/>
            <person name="Murrell J.C."/>
            <person name="Richardson P."/>
        </authorList>
    </citation>
    <scope>NUCLEOTIDE SEQUENCE [LARGE SCALE GENOMIC DNA]</scope>
    <source>
        <strain evidence="2">ATCC 9039 / DSM 1715 / NCIMB 8712</strain>
    </source>
</reference>
<reference evidence="1 2" key="2">
    <citation type="journal article" date="2010" name="J. Bacteriol.">
        <title>Complete genome sequence of Beijerinckia indica subsp. indica.</title>
        <authorList>
            <person name="Tamas I."/>
            <person name="Dedysh S.N."/>
            <person name="Liesack W."/>
            <person name="Stott M.B."/>
            <person name="Alam M."/>
            <person name="Murrell J.C."/>
            <person name="Dunfield P.F."/>
        </authorList>
    </citation>
    <scope>NUCLEOTIDE SEQUENCE [LARGE SCALE GENOMIC DNA]</scope>
    <source>
        <strain evidence="2">ATCC 9039 / DSM 1715 / NCIMB 8712</strain>
    </source>
</reference>
<dbReference type="EMBL" id="CP001016">
    <property type="protein sequence ID" value="ACB95983.1"/>
    <property type="molecule type" value="Genomic_DNA"/>
</dbReference>
<dbReference type="Proteomes" id="UP000001695">
    <property type="component" value="Chromosome"/>
</dbReference>